<organism evidence="2 3">
    <name type="scientific">Draconibacterium sediminis</name>
    <dbReference type="NCBI Taxonomy" id="1544798"/>
    <lineage>
        <taxon>Bacteria</taxon>
        <taxon>Pseudomonadati</taxon>
        <taxon>Bacteroidota</taxon>
        <taxon>Bacteroidia</taxon>
        <taxon>Marinilabiliales</taxon>
        <taxon>Prolixibacteraceae</taxon>
        <taxon>Draconibacterium</taxon>
    </lineage>
</organism>
<keyword evidence="3" id="KW-1185">Reference proteome</keyword>
<proteinExistence type="predicted"/>
<evidence type="ECO:0000313" key="2">
    <source>
        <dbReference type="EMBL" id="KJF45568.1"/>
    </source>
</evidence>
<reference evidence="2 3" key="1">
    <citation type="submission" date="2014-09" db="EMBL/GenBank/DDBJ databases">
        <title>Draft Genome Sequence of Draconibacterium sp. JN14CK-3.</title>
        <authorList>
            <person name="Dong C."/>
            <person name="Lai Q."/>
            <person name="Shao Z."/>
        </authorList>
    </citation>
    <scope>NUCLEOTIDE SEQUENCE [LARGE SCALE GENOMIC DNA]</scope>
    <source>
        <strain evidence="2 3">JN14CK-3</strain>
    </source>
</reference>
<evidence type="ECO:0000256" key="1">
    <source>
        <dbReference type="SAM" id="Phobius"/>
    </source>
</evidence>
<dbReference type="RefSeq" id="WP_045027966.1">
    <property type="nucleotide sequence ID" value="NZ_JRHC01000001.1"/>
</dbReference>
<name>A0A0D8JI89_9BACT</name>
<feature type="transmembrane region" description="Helical" evidence="1">
    <location>
        <begin position="40"/>
        <end position="58"/>
    </location>
</feature>
<gene>
    <name evidence="2" type="ORF">LH29_09525</name>
</gene>
<comment type="caution">
    <text evidence="2">The sequence shown here is derived from an EMBL/GenBank/DDBJ whole genome shotgun (WGS) entry which is preliminary data.</text>
</comment>
<keyword evidence="1" id="KW-1133">Transmembrane helix</keyword>
<sequence length="206" mass="23696">MKDHTYIISGLIGFLLTGLSILYGRYKLNHKLVLKKPQYLIWYSLSYGILAGILSYFISTGNLKINDFQPSETPYLVAICVGLTIKSLSKSSLMNFPIGDKKVPIGPKLVFDYLDDFLLKRLNDHIDEQLVVVIKRVSKKLKSGNRTLRVQDELINEVTPTNFTVIERSSYMKEISSLRKPFDKCRYFADKFGICRLEMLEKNLDE</sequence>
<dbReference type="OrthoDB" id="1494153at2"/>
<keyword evidence="1" id="KW-0812">Transmembrane</keyword>
<dbReference type="AlphaFoldDB" id="A0A0D8JI89"/>
<keyword evidence="1" id="KW-0472">Membrane</keyword>
<dbReference type="EMBL" id="JRHC01000001">
    <property type="protein sequence ID" value="KJF45568.1"/>
    <property type="molecule type" value="Genomic_DNA"/>
</dbReference>
<accession>A0A0D8JI89</accession>
<dbReference type="STRING" id="1544798.LH29_09525"/>
<feature type="transmembrane region" description="Helical" evidence="1">
    <location>
        <begin position="6"/>
        <end position="28"/>
    </location>
</feature>
<protein>
    <submittedName>
        <fullName evidence="2">Uncharacterized protein</fullName>
    </submittedName>
</protein>
<dbReference type="Proteomes" id="UP000032544">
    <property type="component" value="Unassembled WGS sequence"/>
</dbReference>
<evidence type="ECO:0000313" key="3">
    <source>
        <dbReference type="Proteomes" id="UP000032544"/>
    </source>
</evidence>